<organism evidence="1">
    <name type="scientific">Aegilops tauschii</name>
    <name type="common">Tausch's goatgrass</name>
    <name type="synonym">Aegilops squarrosa</name>
    <dbReference type="NCBI Taxonomy" id="37682"/>
    <lineage>
        <taxon>Eukaryota</taxon>
        <taxon>Viridiplantae</taxon>
        <taxon>Streptophyta</taxon>
        <taxon>Embryophyta</taxon>
        <taxon>Tracheophyta</taxon>
        <taxon>Spermatophyta</taxon>
        <taxon>Magnoliopsida</taxon>
        <taxon>Liliopsida</taxon>
        <taxon>Poales</taxon>
        <taxon>Poaceae</taxon>
        <taxon>BOP clade</taxon>
        <taxon>Pooideae</taxon>
        <taxon>Triticodae</taxon>
        <taxon>Triticeae</taxon>
        <taxon>Triticinae</taxon>
        <taxon>Aegilops</taxon>
    </lineage>
</organism>
<protein>
    <submittedName>
        <fullName evidence="1">Uncharacterized protein</fullName>
    </submittedName>
</protein>
<reference evidence="1" key="1">
    <citation type="submission" date="2015-06" db="UniProtKB">
        <authorList>
            <consortium name="EnsemblPlants"/>
        </authorList>
    </citation>
    <scope>IDENTIFICATION</scope>
</reference>
<dbReference type="AlphaFoldDB" id="M8CMZ1"/>
<sequence>MAGGEEPDTAGALAEAEMDHDFSRGGGLPSFEFAFNSENFSDRVLRLEVVASDGVAGGSLPDLVFHREELRLHKEDADMDPCEIRGLFAILLND</sequence>
<accession>M8CMZ1</accession>
<evidence type="ECO:0000313" key="1">
    <source>
        <dbReference type="EnsemblPlants" id="EMT24876"/>
    </source>
</evidence>
<name>M8CMZ1_AEGTA</name>
<dbReference type="EnsemblPlants" id="EMT24876">
    <property type="protein sequence ID" value="EMT24876"/>
    <property type="gene ID" value="F775_01137"/>
</dbReference>
<proteinExistence type="predicted"/>